<dbReference type="Gene3D" id="2.60.40.3700">
    <property type="match status" value="1"/>
</dbReference>
<gene>
    <name evidence="1" type="ORF">DQ226_07275</name>
</gene>
<dbReference type="AlphaFoldDB" id="A0A365PB43"/>
<proteinExistence type="predicted"/>
<sequence length="156" mass="17081">MESYGLAGLDAPQIINKLDTMPVADRPDDLIASAQPTELVLTSSDEDLATMPMPDDQFYLSVAPYNTSTHPCQFHSLTTCRGEMATEEVHVTVTDTATGDILIDEPRTTYDNGFLGFWLPRDITATLTIDYDDKSATVPIATGDQDLTCLTTMRLT</sequence>
<reference evidence="1 2" key="1">
    <citation type="submission" date="2018-06" db="EMBL/GenBank/DDBJ databases">
        <title>Whole genome sequencing of four bacterial strains from South Shetland trench revealing bio-synthetic gene clusters.</title>
        <authorList>
            <person name="Abdel-Mageed W.M."/>
            <person name="Lehri B."/>
            <person name="Jarmusch S.A."/>
            <person name="Miranda K."/>
            <person name="Goodfellow M."/>
            <person name="Jaspars M."/>
            <person name="Karlyshev A.V."/>
        </authorList>
    </citation>
    <scope>NUCLEOTIDE SEQUENCE [LARGE SCALE GENOMIC DNA]</scope>
    <source>
        <strain evidence="1 2">SST1</strain>
    </source>
</reference>
<organism evidence="1 2">
    <name type="scientific">Dietzia maris</name>
    <dbReference type="NCBI Taxonomy" id="37915"/>
    <lineage>
        <taxon>Bacteria</taxon>
        <taxon>Bacillati</taxon>
        <taxon>Actinomycetota</taxon>
        <taxon>Actinomycetes</taxon>
        <taxon>Mycobacteriales</taxon>
        <taxon>Dietziaceae</taxon>
        <taxon>Dietzia</taxon>
    </lineage>
</organism>
<dbReference type="InterPro" id="IPR047808">
    <property type="entry name" value="CueP-like"/>
</dbReference>
<comment type="caution">
    <text evidence="1">The sequence shown here is derived from an EMBL/GenBank/DDBJ whole genome shotgun (WGS) entry which is preliminary data.</text>
</comment>
<dbReference type="Proteomes" id="UP000252187">
    <property type="component" value="Unassembled WGS sequence"/>
</dbReference>
<accession>A0A365PB43</accession>
<name>A0A365PB43_9ACTN</name>
<evidence type="ECO:0000313" key="1">
    <source>
        <dbReference type="EMBL" id="RBA37351.1"/>
    </source>
</evidence>
<protein>
    <submittedName>
        <fullName evidence="1">Uncharacterized protein</fullName>
    </submittedName>
</protein>
<dbReference type="EMBL" id="QNTT01000014">
    <property type="protein sequence ID" value="RBA37351.1"/>
    <property type="molecule type" value="Genomic_DNA"/>
</dbReference>
<dbReference type="Pfam" id="PF21172">
    <property type="entry name" value="CueP"/>
    <property type="match status" value="1"/>
</dbReference>
<dbReference type="NCBIfam" id="NF038094">
    <property type="entry name" value="CueP_fam"/>
    <property type="match status" value="1"/>
</dbReference>
<evidence type="ECO:0000313" key="2">
    <source>
        <dbReference type="Proteomes" id="UP000252187"/>
    </source>
</evidence>